<name>A0AAV5D4N5_ELECO</name>
<dbReference type="PANTHER" id="PTHR48258">
    <property type="entry name" value="DUF4218 DOMAIN-CONTAINING PROTEIN-RELATED"/>
    <property type="match status" value="1"/>
</dbReference>
<protein>
    <recommendedName>
        <fullName evidence="2">DUF4216 domain-containing protein</fullName>
    </recommendedName>
</protein>
<dbReference type="Proteomes" id="UP001054889">
    <property type="component" value="Unassembled WGS sequence"/>
</dbReference>
<evidence type="ECO:0000313" key="4">
    <source>
        <dbReference type="Proteomes" id="UP001054889"/>
    </source>
</evidence>
<feature type="compositionally biased region" description="Acidic residues" evidence="1">
    <location>
        <begin position="182"/>
        <end position="214"/>
    </location>
</feature>
<comment type="caution">
    <text evidence="3">The sequence shown here is derived from an EMBL/GenBank/DDBJ whole genome shotgun (WGS) entry which is preliminary data.</text>
</comment>
<organism evidence="3 4">
    <name type="scientific">Eleusine coracana subsp. coracana</name>
    <dbReference type="NCBI Taxonomy" id="191504"/>
    <lineage>
        <taxon>Eukaryota</taxon>
        <taxon>Viridiplantae</taxon>
        <taxon>Streptophyta</taxon>
        <taxon>Embryophyta</taxon>
        <taxon>Tracheophyta</taxon>
        <taxon>Spermatophyta</taxon>
        <taxon>Magnoliopsida</taxon>
        <taxon>Liliopsida</taxon>
        <taxon>Poales</taxon>
        <taxon>Poaceae</taxon>
        <taxon>PACMAD clade</taxon>
        <taxon>Chloridoideae</taxon>
        <taxon>Cynodonteae</taxon>
        <taxon>Eleusininae</taxon>
        <taxon>Eleusine</taxon>
    </lineage>
</organism>
<sequence length="214" mass="24087">MVVKCQNSGIFVKGDDDSGNKDYFSVLTDIVKLTYSNYSVVLFKCDWWDAHSKGRGVKTDRYGFTLVNTGRTSRANDPYILATQAEQVYHVKDTRDAKWLVVVKTKPRDLYDVPPDEEQSDIAIMDKCSNEACQENEYITVASTEAVSVDNDSVILKRQDVCGQTVAANPKKQSDNEHHEADDEEDEDSESDGLEYIDSDNSSDNENKDDEDDS</sequence>
<keyword evidence="4" id="KW-1185">Reference proteome</keyword>
<feature type="compositionally biased region" description="Basic and acidic residues" evidence="1">
    <location>
        <begin position="172"/>
        <end position="181"/>
    </location>
</feature>
<reference evidence="3" key="1">
    <citation type="journal article" date="2018" name="DNA Res.">
        <title>Multiple hybrid de novo genome assembly of finger millet, an orphan allotetraploid crop.</title>
        <authorList>
            <person name="Hatakeyama M."/>
            <person name="Aluri S."/>
            <person name="Balachadran M.T."/>
            <person name="Sivarajan S.R."/>
            <person name="Patrignani A."/>
            <person name="Gruter S."/>
            <person name="Poveda L."/>
            <person name="Shimizu-Inatsugi R."/>
            <person name="Baeten J."/>
            <person name="Francoijs K.J."/>
            <person name="Nataraja K.N."/>
            <person name="Reddy Y.A.N."/>
            <person name="Phadnis S."/>
            <person name="Ravikumar R.L."/>
            <person name="Schlapbach R."/>
            <person name="Sreeman S.M."/>
            <person name="Shimizu K.K."/>
        </authorList>
    </citation>
    <scope>NUCLEOTIDE SEQUENCE</scope>
</reference>
<dbReference type="InterPro" id="IPR025312">
    <property type="entry name" value="DUF4216"/>
</dbReference>
<feature type="domain" description="DUF4216" evidence="2">
    <location>
        <begin position="32"/>
        <end position="102"/>
    </location>
</feature>
<dbReference type="EMBL" id="BQKI01000012">
    <property type="protein sequence ID" value="GJN05241.1"/>
    <property type="molecule type" value="Genomic_DNA"/>
</dbReference>
<feature type="region of interest" description="Disordered" evidence="1">
    <location>
        <begin position="166"/>
        <end position="214"/>
    </location>
</feature>
<gene>
    <name evidence="3" type="primary">ga22854</name>
    <name evidence="3" type="ORF">PR202_ga22854</name>
</gene>
<dbReference type="AlphaFoldDB" id="A0AAV5D4N5"/>
<dbReference type="Pfam" id="PF13952">
    <property type="entry name" value="DUF4216"/>
    <property type="match status" value="1"/>
</dbReference>
<evidence type="ECO:0000256" key="1">
    <source>
        <dbReference type="SAM" id="MobiDB-lite"/>
    </source>
</evidence>
<reference evidence="3" key="2">
    <citation type="submission" date="2021-12" db="EMBL/GenBank/DDBJ databases">
        <title>Resequencing data analysis of finger millet.</title>
        <authorList>
            <person name="Hatakeyama M."/>
            <person name="Aluri S."/>
            <person name="Balachadran M.T."/>
            <person name="Sivarajan S.R."/>
            <person name="Poveda L."/>
            <person name="Shimizu-Inatsugi R."/>
            <person name="Schlapbach R."/>
            <person name="Sreeman S.M."/>
            <person name="Shimizu K.K."/>
        </authorList>
    </citation>
    <scope>NUCLEOTIDE SEQUENCE</scope>
</reference>
<evidence type="ECO:0000313" key="3">
    <source>
        <dbReference type="EMBL" id="GJN05241.1"/>
    </source>
</evidence>
<dbReference type="PANTHER" id="PTHR48258:SF15">
    <property type="entry name" value="OS02G0543900 PROTEIN"/>
    <property type="match status" value="1"/>
</dbReference>
<accession>A0AAV5D4N5</accession>
<evidence type="ECO:0000259" key="2">
    <source>
        <dbReference type="Pfam" id="PF13952"/>
    </source>
</evidence>
<proteinExistence type="predicted"/>